<dbReference type="GO" id="GO:0005886">
    <property type="term" value="C:plasma membrane"/>
    <property type="evidence" value="ECO:0007669"/>
    <property type="project" value="UniProtKB-SubCell"/>
</dbReference>
<evidence type="ECO:0000256" key="13">
    <source>
        <dbReference type="ARBA" id="ARBA00023012"/>
    </source>
</evidence>
<evidence type="ECO:0000256" key="14">
    <source>
        <dbReference type="ARBA" id="ARBA00023026"/>
    </source>
</evidence>
<dbReference type="Gene3D" id="3.40.50.2300">
    <property type="match status" value="2"/>
</dbReference>
<keyword evidence="12 21" id="KW-1133">Transmembrane helix</keyword>
<feature type="transmembrane region" description="Helical" evidence="21">
    <location>
        <begin position="107"/>
        <end position="135"/>
    </location>
</feature>
<dbReference type="CDD" id="cd06225">
    <property type="entry name" value="HAMP"/>
    <property type="match status" value="1"/>
</dbReference>
<evidence type="ECO:0000259" key="25">
    <source>
        <dbReference type="PROSITE" id="PS50894"/>
    </source>
</evidence>
<keyword evidence="28" id="KW-1185">Reference proteome</keyword>
<keyword evidence="4" id="KW-1003">Cell membrane</keyword>
<dbReference type="InterPro" id="IPR005330">
    <property type="entry name" value="MHYT_dom"/>
</dbReference>
<keyword evidence="11" id="KW-0067">ATP-binding</keyword>
<dbReference type="InterPro" id="IPR011006">
    <property type="entry name" value="CheY-like_superfamily"/>
</dbReference>
<keyword evidence="7 21" id="KW-0812">Transmembrane</keyword>
<feature type="domain" description="Response regulatory" evidence="23">
    <location>
        <begin position="782"/>
        <end position="903"/>
    </location>
</feature>
<keyword evidence="14" id="KW-0843">Virulence</keyword>
<dbReference type="SUPFAM" id="SSF52172">
    <property type="entry name" value="CheY-like"/>
    <property type="match status" value="2"/>
</dbReference>
<evidence type="ECO:0000256" key="7">
    <source>
        <dbReference type="ARBA" id="ARBA00022692"/>
    </source>
</evidence>
<comment type="subcellular location">
    <subcellularLocation>
        <location evidence="2">Cell membrane</location>
        <topology evidence="2">Multi-pass membrane protein</topology>
    </subcellularLocation>
</comment>
<evidence type="ECO:0000256" key="15">
    <source>
        <dbReference type="ARBA" id="ARBA00023136"/>
    </source>
</evidence>
<evidence type="ECO:0000256" key="11">
    <source>
        <dbReference type="ARBA" id="ARBA00022840"/>
    </source>
</evidence>
<evidence type="ECO:0000313" key="28">
    <source>
        <dbReference type="Proteomes" id="UP000596827"/>
    </source>
</evidence>
<dbReference type="PRINTS" id="PR00344">
    <property type="entry name" value="BCTRLSENSOR"/>
</dbReference>
<evidence type="ECO:0000256" key="2">
    <source>
        <dbReference type="ARBA" id="ARBA00004651"/>
    </source>
</evidence>
<evidence type="ECO:0000256" key="8">
    <source>
        <dbReference type="ARBA" id="ARBA00022729"/>
    </source>
</evidence>
<dbReference type="InterPro" id="IPR004358">
    <property type="entry name" value="Sig_transdc_His_kin-like_C"/>
</dbReference>
<dbReference type="InterPro" id="IPR008207">
    <property type="entry name" value="Sig_transdc_His_kin_Hpt_dom"/>
</dbReference>
<dbReference type="PANTHER" id="PTHR45339">
    <property type="entry name" value="HYBRID SIGNAL TRANSDUCTION HISTIDINE KINASE J"/>
    <property type="match status" value="1"/>
</dbReference>
<dbReference type="Pfam" id="PF00512">
    <property type="entry name" value="HisKA"/>
    <property type="match status" value="1"/>
</dbReference>
<feature type="transmembrane region" description="Helical" evidence="21">
    <location>
        <begin position="216"/>
        <end position="237"/>
    </location>
</feature>
<proteinExistence type="predicted"/>
<comment type="caution">
    <text evidence="21">Lacks conserved residue(s) required for the propagation of feature annotation.</text>
</comment>
<dbReference type="Pfam" id="PF02518">
    <property type="entry name" value="HATPase_c"/>
    <property type="match status" value="1"/>
</dbReference>
<evidence type="ECO:0000256" key="10">
    <source>
        <dbReference type="ARBA" id="ARBA00022777"/>
    </source>
</evidence>
<comment type="caution">
    <text evidence="27">The sequence shown here is derived from an EMBL/GenBank/DDBJ whole genome shotgun (WGS) entry which is preliminary data.</text>
</comment>
<dbReference type="InterPro" id="IPR003594">
    <property type="entry name" value="HATPase_dom"/>
</dbReference>
<evidence type="ECO:0000256" key="4">
    <source>
        <dbReference type="ARBA" id="ARBA00022475"/>
    </source>
</evidence>
<feature type="transmembrane region" description="Helical" evidence="21">
    <location>
        <begin position="173"/>
        <end position="196"/>
    </location>
</feature>
<keyword evidence="10" id="KW-0418">Kinase</keyword>
<dbReference type="AlphaFoldDB" id="A0A923MCC7"/>
<keyword evidence="6" id="KW-0808">Transferase</keyword>
<feature type="domain" description="HAMP" evidence="24">
    <location>
        <begin position="469"/>
        <end position="521"/>
    </location>
</feature>
<evidence type="ECO:0000313" key="27">
    <source>
        <dbReference type="EMBL" id="MBC5766794.1"/>
    </source>
</evidence>
<dbReference type="Pfam" id="PF00672">
    <property type="entry name" value="HAMP"/>
    <property type="match status" value="1"/>
</dbReference>
<feature type="transmembrane region" description="Helical" evidence="21">
    <location>
        <begin position="41"/>
        <end position="62"/>
    </location>
</feature>
<dbReference type="SUPFAM" id="SSF47226">
    <property type="entry name" value="Histidine-containing phosphotransfer domain, HPT domain"/>
    <property type="match status" value="1"/>
</dbReference>
<comment type="function">
    <text evidence="17">Member of the two-component regulatory system BvgS/BvgA. Phosphorylates BvgA via a four-step phosphorelay in response to environmental signals.</text>
</comment>
<evidence type="ECO:0000256" key="19">
    <source>
        <dbReference type="PROSITE-ProRule" id="PRU00110"/>
    </source>
</evidence>
<feature type="transmembrane region" description="Helical" evidence="21">
    <location>
        <begin position="68"/>
        <end position="95"/>
    </location>
</feature>
<dbReference type="InterPro" id="IPR001789">
    <property type="entry name" value="Sig_transdc_resp-reg_receiver"/>
</dbReference>
<feature type="domain" description="Response regulatory" evidence="23">
    <location>
        <begin position="931"/>
        <end position="1047"/>
    </location>
</feature>
<dbReference type="InterPro" id="IPR036890">
    <property type="entry name" value="HATPase_C_sf"/>
</dbReference>
<evidence type="ECO:0000256" key="17">
    <source>
        <dbReference type="ARBA" id="ARBA00058004"/>
    </source>
</evidence>
<evidence type="ECO:0000256" key="9">
    <source>
        <dbReference type="ARBA" id="ARBA00022741"/>
    </source>
</evidence>
<dbReference type="PROSITE" id="PS50109">
    <property type="entry name" value="HIS_KIN"/>
    <property type="match status" value="1"/>
</dbReference>
<dbReference type="SMART" id="SM00448">
    <property type="entry name" value="REC"/>
    <property type="match status" value="2"/>
</dbReference>
<dbReference type="SMART" id="SM00304">
    <property type="entry name" value="HAMP"/>
    <property type="match status" value="1"/>
</dbReference>
<dbReference type="PROSITE" id="PS50924">
    <property type="entry name" value="MHYT"/>
    <property type="match status" value="1"/>
</dbReference>
<dbReference type="Pfam" id="PF01627">
    <property type="entry name" value="Hpt"/>
    <property type="match status" value="1"/>
</dbReference>
<dbReference type="FunFam" id="1.10.287.130:FF:000038">
    <property type="entry name" value="Sensory transduction histidine kinase"/>
    <property type="match status" value="1"/>
</dbReference>
<name>A0A923MCC7_9BURK</name>
<dbReference type="PROSITE" id="PS50894">
    <property type="entry name" value="HPT"/>
    <property type="match status" value="1"/>
</dbReference>
<dbReference type="InterPro" id="IPR036641">
    <property type="entry name" value="HPT_dom_sf"/>
</dbReference>
<keyword evidence="15 21" id="KW-0472">Membrane</keyword>
<dbReference type="InterPro" id="IPR003661">
    <property type="entry name" value="HisK_dim/P_dom"/>
</dbReference>
<evidence type="ECO:0000259" key="26">
    <source>
        <dbReference type="PROSITE" id="PS50924"/>
    </source>
</evidence>
<evidence type="ECO:0000256" key="3">
    <source>
        <dbReference type="ARBA" id="ARBA00012438"/>
    </source>
</evidence>
<evidence type="ECO:0000256" key="6">
    <source>
        <dbReference type="ARBA" id="ARBA00022679"/>
    </source>
</evidence>
<feature type="domain" description="HPt" evidence="25">
    <location>
        <begin position="1088"/>
        <end position="1190"/>
    </location>
</feature>
<dbReference type="SMART" id="SM00388">
    <property type="entry name" value="HisKA"/>
    <property type="match status" value="1"/>
</dbReference>
<dbReference type="PROSITE" id="PS50885">
    <property type="entry name" value="HAMP"/>
    <property type="match status" value="1"/>
</dbReference>
<keyword evidence="9" id="KW-0547">Nucleotide-binding</keyword>
<protein>
    <recommendedName>
        <fullName evidence="18">Virulence sensor protein BvgS</fullName>
        <ecNumber evidence="3">2.7.13.3</ecNumber>
    </recommendedName>
</protein>
<dbReference type="InterPro" id="IPR005467">
    <property type="entry name" value="His_kinase_dom"/>
</dbReference>
<feature type="modified residue" description="4-aspartylphosphate" evidence="20">
    <location>
        <position position="836"/>
    </location>
</feature>
<dbReference type="SMART" id="SM00387">
    <property type="entry name" value="HATPase_c"/>
    <property type="match status" value="1"/>
</dbReference>
<dbReference type="Pfam" id="PF00072">
    <property type="entry name" value="Response_reg"/>
    <property type="match status" value="2"/>
</dbReference>
<feature type="modified residue" description="4-aspartylphosphate" evidence="20">
    <location>
        <position position="980"/>
    </location>
</feature>
<feature type="domain" description="Histidine kinase" evidence="22">
    <location>
        <begin position="543"/>
        <end position="764"/>
    </location>
</feature>
<keyword evidence="13" id="KW-0902">Two-component regulatory system</keyword>
<evidence type="ECO:0000256" key="20">
    <source>
        <dbReference type="PROSITE-ProRule" id="PRU00169"/>
    </source>
</evidence>
<evidence type="ECO:0000256" key="21">
    <source>
        <dbReference type="PROSITE-ProRule" id="PRU00244"/>
    </source>
</evidence>
<dbReference type="Pfam" id="PF03707">
    <property type="entry name" value="MHYT"/>
    <property type="match status" value="4"/>
</dbReference>
<dbReference type="Gene3D" id="6.10.340.10">
    <property type="match status" value="1"/>
</dbReference>
<evidence type="ECO:0000256" key="12">
    <source>
        <dbReference type="ARBA" id="ARBA00022989"/>
    </source>
</evidence>
<dbReference type="Gene3D" id="1.20.120.160">
    <property type="entry name" value="HPT domain"/>
    <property type="match status" value="1"/>
</dbReference>
<keyword evidence="16" id="KW-0131">Cell cycle</keyword>
<dbReference type="Gene3D" id="1.10.287.130">
    <property type="match status" value="1"/>
</dbReference>
<evidence type="ECO:0000256" key="5">
    <source>
        <dbReference type="ARBA" id="ARBA00022553"/>
    </source>
</evidence>
<dbReference type="SUPFAM" id="SSF47384">
    <property type="entry name" value="Homodimeric domain of signal transducing histidine kinase"/>
    <property type="match status" value="1"/>
</dbReference>
<dbReference type="SUPFAM" id="SSF158472">
    <property type="entry name" value="HAMP domain-like"/>
    <property type="match status" value="1"/>
</dbReference>
<evidence type="ECO:0000256" key="18">
    <source>
        <dbReference type="ARBA" id="ARBA00070152"/>
    </source>
</evidence>
<dbReference type="CDD" id="cd00082">
    <property type="entry name" value="HisKA"/>
    <property type="match status" value="1"/>
</dbReference>
<organism evidence="27 28">
    <name type="scientific">Ramlibacter albus</name>
    <dbReference type="NCBI Taxonomy" id="2079448"/>
    <lineage>
        <taxon>Bacteria</taxon>
        <taxon>Pseudomonadati</taxon>
        <taxon>Pseudomonadota</taxon>
        <taxon>Betaproteobacteria</taxon>
        <taxon>Burkholderiales</taxon>
        <taxon>Comamonadaceae</taxon>
        <taxon>Ramlibacter</taxon>
    </lineage>
</organism>
<feature type="modified residue" description="Phosphohistidine" evidence="19">
    <location>
        <position position="1127"/>
    </location>
</feature>
<feature type="transmembrane region" description="Helical" evidence="21">
    <location>
        <begin position="249"/>
        <end position="272"/>
    </location>
</feature>
<evidence type="ECO:0000259" key="24">
    <source>
        <dbReference type="PROSITE" id="PS50885"/>
    </source>
</evidence>
<dbReference type="GO" id="GO:0000155">
    <property type="term" value="F:phosphorelay sensor kinase activity"/>
    <property type="evidence" value="ECO:0007669"/>
    <property type="project" value="InterPro"/>
</dbReference>
<feature type="transmembrane region" description="Helical" evidence="21">
    <location>
        <begin position="141"/>
        <end position="161"/>
    </location>
</feature>
<keyword evidence="8" id="KW-0732">Signal</keyword>
<dbReference type="EC" id="2.7.13.3" evidence="3"/>
<comment type="catalytic activity">
    <reaction evidence="1">
        <text>ATP + protein L-histidine = ADP + protein N-phospho-L-histidine.</text>
        <dbReference type="EC" id="2.7.13.3"/>
    </reaction>
</comment>
<dbReference type="Proteomes" id="UP000596827">
    <property type="component" value="Unassembled WGS sequence"/>
</dbReference>
<gene>
    <name evidence="27" type="ORF">H8R02_20180</name>
</gene>
<dbReference type="PANTHER" id="PTHR45339:SF1">
    <property type="entry name" value="HYBRID SIGNAL TRANSDUCTION HISTIDINE KINASE J"/>
    <property type="match status" value="1"/>
</dbReference>
<dbReference type="InterPro" id="IPR003660">
    <property type="entry name" value="HAMP_dom"/>
</dbReference>
<sequence>MSPTYDPRLVLASLAVAILASYVALHIVANVHAAATRGARAVWVACGGLCMGAGIWSMHFVGMLATRLAFPIAFEIGLTLLSLLIAVAVSGFALLVVSTGQPGRRTILAGGAAMGVGISAMHYVGMGAMAIAPGVSYDPGLFAASVGVAIAASWAALWLFLQLRGTAPRRTTGLRSVSAVVMGCAIVGMHYTGMAAAQFDIGTVCTAPPQDLDQSWLGWGIALLATLVLTMALFSSLYRRGKLNLAGKISFVVGATLALSVTALSSLAVYHIEYLDAQFDSLQTHALASLQDMQKIRALRHEVKMAALRGLTAEPAQREREFASATEYARRIGRAAAEYRTHRDIAGLPRVKMLLERHGKLDELTVMQHTSANAIAANAAEIQALVARASSLGAAGRMAEVQHIYDVDLRNLFAQSDEHVGSLRQLHFEEARLATLEGEAVLHAAKWQLGAATLLVLLLGLVGIVWLVRSLTRPLSALASGTQAVAAGDFSYTLNVASKDDIGELSVAFNRMIAQLRDSRGQLEQARHAAETASRAKSDFLANMSHEIRTPMNAIIGLSHLALKGELPPLQRDYIGKVHAAGQHLLGVINDILDFSKIEAGILELVESEFEVQSLLDTTCNMLNAECHRKNLELVVRLDAGVPARLRGDSFRLGQVLLNLAGNAVKFTERGSIVIAVNAIETGEGRTRLVLRVQDTGIGLTQEQSGKLFRSFSQADSSTTRKYGGTGLGLSISRRIVELMGGEIGVQSVFGAGSTFWFSVPLEVVEQPLLAPQSAAQLAGRRALVVDDSADARTAIAGMLHAIGCETSEAASGYAAVDEIRKAAIDGRPYDVVYLDWRMPGMNGVDTARRIRALGLELPPALLMVSAYGRDELLREAAGVGIDSVLVKPVNPAVLVETTAHLLGSVRTVDAAPAGEPDAAARDLSCLRGLRVLLVEDNDINQMVATELLQDAGLSVDVAGDGSIALRKVQEGAYDVVLMDMQMPVMDGVEATRAIRRIPSLASLPIIAMTANAMERDRQLCIDAGMNDVVIKPVEPDALWTALLRWAVRADVPHAAPAPAVAAPRDDAPVPGIAGLDSDAGLGRVMGRKSLYLAMLRRFADSQKDVPAHIQQALANGDVPTAERLAHTMRGVAGNIGATVVQGLAGAVESALRQMEPPAEVQRRLQELQGPLDELVGALRAHLEEAEPAL</sequence>
<dbReference type="PROSITE" id="PS50110">
    <property type="entry name" value="RESPONSE_REGULATORY"/>
    <property type="match status" value="2"/>
</dbReference>
<feature type="transmembrane region" description="Helical" evidence="21">
    <location>
        <begin position="12"/>
        <end position="29"/>
    </location>
</feature>
<dbReference type="InterPro" id="IPR036097">
    <property type="entry name" value="HisK_dim/P_sf"/>
</dbReference>
<feature type="domain" description="MHYT" evidence="26">
    <location>
        <begin position="5"/>
        <end position="200"/>
    </location>
</feature>
<keyword evidence="5 20" id="KW-0597">Phosphoprotein</keyword>
<dbReference type="SMART" id="SM00073">
    <property type="entry name" value="HPT"/>
    <property type="match status" value="1"/>
</dbReference>
<dbReference type="GO" id="GO:0005524">
    <property type="term" value="F:ATP binding"/>
    <property type="evidence" value="ECO:0007669"/>
    <property type="project" value="UniProtKB-KW"/>
</dbReference>
<dbReference type="CDD" id="cd16922">
    <property type="entry name" value="HATPase_EvgS-ArcB-TorS-like"/>
    <property type="match status" value="1"/>
</dbReference>
<accession>A0A923MCC7</accession>
<evidence type="ECO:0000259" key="22">
    <source>
        <dbReference type="PROSITE" id="PS50109"/>
    </source>
</evidence>
<dbReference type="EMBL" id="JACORU010000008">
    <property type="protein sequence ID" value="MBC5766794.1"/>
    <property type="molecule type" value="Genomic_DNA"/>
</dbReference>
<evidence type="ECO:0000256" key="1">
    <source>
        <dbReference type="ARBA" id="ARBA00000085"/>
    </source>
</evidence>
<dbReference type="Gene3D" id="3.30.565.10">
    <property type="entry name" value="Histidine kinase-like ATPase, C-terminal domain"/>
    <property type="match status" value="1"/>
</dbReference>
<dbReference type="CDD" id="cd17546">
    <property type="entry name" value="REC_hyHK_CKI1_RcsC-like"/>
    <property type="match status" value="2"/>
</dbReference>
<dbReference type="SUPFAM" id="SSF55874">
    <property type="entry name" value="ATPase domain of HSP90 chaperone/DNA topoisomerase II/histidine kinase"/>
    <property type="match status" value="1"/>
</dbReference>
<reference evidence="27" key="1">
    <citation type="submission" date="2020-08" db="EMBL/GenBank/DDBJ databases">
        <title>Ramlibacter sp. GTP1 16S ribosomal RNA gene genome sequencing and assembly.</title>
        <authorList>
            <person name="Kang M."/>
        </authorList>
    </citation>
    <scope>NUCLEOTIDE SEQUENCE</scope>
    <source>
        <strain evidence="27">GTP1</strain>
    </source>
</reference>
<evidence type="ECO:0000259" key="23">
    <source>
        <dbReference type="PROSITE" id="PS50110"/>
    </source>
</evidence>
<dbReference type="FunFam" id="3.30.565.10:FF:000010">
    <property type="entry name" value="Sensor histidine kinase RcsC"/>
    <property type="match status" value="1"/>
</dbReference>
<evidence type="ECO:0000256" key="16">
    <source>
        <dbReference type="ARBA" id="ARBA00023306"/>
    </source>
</evidence>